<dbReference type="Proteomes" id="UP000315995">
    <property type="component" value="Chromosome"/>
</dbReference>
<dbReference type="Pfam" id="PF03480">
    <property type="entry name" value="DctP"/>
    <property type="match status" value="1"/>
</dbReference>
<evidence type="ECO:0000313" key="3">
    <source>
        <dbReference type="Proteomes" id="UP000315995"/>
    </source>
</evidence>
<protein>
    <submittedName>
        <fullName evidence="2">ABC transporter substrate-binding protein</fullName>
    </submittedName>
</protein>
<gene>
    <name evidence="2" type="ORF">FIV42_02385</name>
</gene>
<dbReference type="EMBL" id="CP041186">
    <property type="protein sequence ID" value="QDG49627.1"/>
    <property type="molecule type" value="Genomic_DNA"/>
</dbReference>
<dbReference type="PANTHER" id="PTHR33376:SF5">
    <property type="entry name" value="EXTRACYTOPLASMIC SOLUTE RECEPTOR PROTEIN"/>
    <property type="match status" value="1"/>
</dbReference>
<dbReference type="Gene3D" id="3.40.190.170">
    <property type="entry name" value="Bacterial extracellular solute-binding protein, family 7"/>
    <property type="match status" value="1"/>
</dbReference>
<reference evidence="2 3" key="1">
    <citation type="submission" date="2019-06" db="EMBL/GenBank/DDBJ databases">
        <title>Persicimonas caeni gen. nov., sp. nov., a predatory bacterium isolated from solar saltern.</title>
        <authorList>
            <person name="Wang S."/>
        </authorList>
    </citation>
    <scope>NUCLEOTIDE SEQUENCE [LARGE SCALE GENOMIC DNA]</scope>
    <source>
        <strain evidence="2 3">YN101</strain>
    </source>
</reference>
<name>A0A4Y6PNP2_PERCE</name>
<accession>A0A4Y6PNP2</accession>
<proteinExistence type="predicted"/>
<dbReference type="InterPro" id="IPR018389">
    <property type="entry name" value="DctP_fam"/>
</dbReference>
<dbReference type="GO" id="GO:0055085">
    <property type="term" value="P:transmembrane transport"/>
    <property type="evidence" value="ECO:0007669"/>
    <property type="project" value="InterPro"/>
</dbReference>
<dbReference type="NCBIfam" id="NF037995">
    <property type="entry name" value="TRAP_S1"/>
    <property type="match status" value="1"/>
</dbReference>
<dbReference type="RefSeq" id="WP_141196124.1">
    <property type="nucleotide sequence ID" value="NZ_CP041186.1"/>
</dbReference>
<dbReference type="PANTHER" id="PTHR33376">
    <property type="match status" value="1"/>
</dbReference>
<keyword evidence="1" id="KW-0732">Signal</keyword>
<sequence length="338" mass="37446">MDSRAGTIQRLGLTVLVALVGLMVGVGPVSAEEKQTLKIATLAPKGSSWMKSFEDAKRQIEKKTDGQVTLKLYPGGVMGDESAMVRKMRTGQLDGGAVTSVGLGEIDKKMLVLQLPLTFRNHKELDYVRDKMSGTFEKMLADKGFKLLTWGDVGFNYLFTQTPVQTPKDLHKTTPWVWNTDPITKGVMEVMNVNAVPLGVPDVLTSLQTGVIDAFLNSPYGAVALQWYTKADYVTNMRLAVVIGGVVVTAKAMNKLSEEHQKIVMDTFRAEGKDLLAQIRKDNQQAMKTIEKAGVKAVQPKDFDEWKKIADKTREELTGKLFPKELVDEMMKHLKAAR</sequence>
<evidence type="ECO:0000256" key="1">
    <source>
        <dbReference type="ARBA" id="ARBA00022729"/>
    </source>
</evidence>
<keyword evidence="3" id="KW-1185">Reference proteome</keyword>
<dbReference type="InterPro" id="IPR038404">
    <property type="entry name" value="TRAP_DctP_sf"/>
</dbReference>
<accession>A0A5B8Y148</accession>
<dbReference type="AlphaFoldDB" id="A0A4Y6PNP2"/>
<dbReference type="CDD" id="cd13670">
    <property type="entry name" value="PBP2_TRAP_Tp0957_like"/>
    <property type="match status" value="1"/>
</dbReference>
<dbReference type="OrthoDB" id="9794826at2"/>
<organism evidence="2 3">
    <name type="scientific">Persicimonas caeni</name>
    <dbReference type="NCBI Taxonomy" id="2292766"/>
    <lineage>
        <taxon>Bacteria</taxon>
        <taxon>Deltaproteobacteria</taxon>
        <taxon>Bradymonadales</taxon>
        <taxon>Bradymonadaceae</taxon>
        <taxon>Persicimonas</taxon>
    </lineage>
</organism>
<evidence type="ECO:0000313" key="2">
    <source>
        <dbReference type="EMBL" id="QDG49627.1"/>
    </source>
</evidence>